<name>A0ABQ0LN37_MYCCL</name>
<sequence>MPAPCLLRPGRDVRRVGSGGHVAAFICLDSETTRKRPSVFDLATSEMALAVAHDDARTPACSSRRRSKSAPLSAIMNVGSSRSSRATTISARKPRAFASLSRSTPSKVSSLSHAIPRVGLVVGCACGALVLAAASQVNIVLACTLNLRIMDDPTLQTWSPGRSLAGRRHEELRLVQEPAGDANDKTSPRARTKRIGSGHSSGRGPERTCRFSTLFTRRTATGSMTGIAVQRPLGAQLIARTSARRAGT</sequence>
<evidence type="ECO:0000313" key="3">
    <source>
        <dbReference type="Proteomes" id="UP000815677"/>
    </source>
</evidence>
<dbReference type="Proteomes" id="UP000815677">
    <property type="component" value="Unassembled WGS sequence"/>
</dbReference>
<evidence type="ECO:0000256" key="1">
    <source>
        <dbReference type="SAM" id="MobiDB-lite"/>
    </source>
</evidence>
<reference evidence="2" key="1">
    <citation type="submission" date="2014-09" db="EMBL/GenBank/DDBJ databases">
        <title>Genome sequence of the luminous mushroom Mycena chlorophos for searching fungal bioluminescence genes.</title>
        <authorList>
            <person name="Tanaka Y."/>
            <person name="Kasuga D."/>
            <person name="Oba Y."/>
            <person name="Hase S."/>
            <person name="Sato K."/>
            <person name="Oba Y."/>
            <person name="Sakakibara Y."/>
        </authorList>
    </citation>
    <scope>NUCLEOTIDE SEQUENCE</scope>
</reference>
<evidence type="ECO:0000313" key="2">
    <source>
        <dbReference type="EMBL" id="GAT52014.1"/>
    </source>
</evidence>
<dbReference type="EMBL" id="DF847509">
    <property type="protein sequence ID" value="GAT52014.1"/>
    <property type="molecule type" value="Genomic_DNA"/>
</dbReference>
<keyword evidence="3" id="KW-1185">Reference proteome</keyword>
<gene>
    <name evidence="2" type="ORF">MCHLO_09103</name>
</gene>
<accession>A0ABQ0LN37</accession>
<feature type="region of interest" description="Disordered" evidence="1">
    <location>
        <begin position="177"/>
        <end position="208"/>
    </location>
</feature>
<proteinExistence type="predicted"/>
<organism evidence="2 3">
    <name type="scientific">Mycena chlorophos</name>
    <name type="common">Agaric fungus</name>
    <name type="synonym">Agaricus chlorophos</name>
    <dbReference type="NCBI Taxonomy" id="658473"/>
    <lineage>
        <taxon>Eukaryota</taxon>
        <taxon>Fungi</taxon>
        <taxon>Dikarya</taxon>
        <taxon>Basidiomycota</taxon>
        <taxon>Agaricomycotina</taxon>
        <taxon>Agaricomycetes</taxon>
        <taxon>Agaricomycetidae</taxon>
        <taxon>Agaricales</taxon>
        <taxon>Marasmiineae</taxon>
        <taxon>Mycenaceae</taxon>
        <taxon>Mycena</taxon>
    </lineage>
</organism>
<protein>
    <submittedName>
        <fullName evidence="2">Uncharacterized protein</fullName>
    </submittedName>
</protein>